<evidence type="ECO:0000313" key="2">
    <source>
        <dbReference type="EMBL" id="SEN53472.1"/>
    </source>
</evidence>
<evidence type="ECO:0000313" key="4">
    <source>
        <dbReference type="EMBL" id="SEN80458.1"/>
    </source>
</evidence>
<keyword evidence="1" id="KW-0175">Coiled coil</keyword>
<sequence length="123" mass="14671">MKGLSGWLALDGQFYPCRYGEHHQLAELIYDAHEREMNRLREKLSKERKGYVDRESVIQSGGFIKLGCDSFGSGYIFFPVSEPMTKEQAWWFYYNQDKLSKEQREMWEWYCDQNSIETEEMAS</sequence>
<dbReference type="OrthoDB" id="2990909at2"/>
<dbReference type="EMBL" id="FOCQ01000023">
    <property type="protein sequence ID" value="SEN78124.1"/>
    <property type="molecule type" value="Genomic_DNA"/>
</dbReference>
<evidence type="ECO:0000256" key="1">
    <source>
        <dbReference type="SAM" id="Coils"/>
    </source>
</evidence>
<protein>
    <submittedName>
        <fullName evidence="2">Uncharacterized protein</fullName>
    </submittedName>
</protein>
<dbReference type="AlphaFoldDB" id="A0A1H8HB87"/>
<dbReference type="STRING" id="1173111.SAMN05444955_113128"/>
<dbReference type="RefSeq" id="WP_089970828.1">
    <property type="nucleotide sequence ID" value="NZ_FOCQ01000013.1"/>
</dbReference>
<evidence type="ECO:0000313" key="3">
    <source>
        <dbReference type="EMBL" id="SEN78124.1"/>
    </source>
</evidence>
<name>A0A1H8HB87_9BACL</name>
<keyword evidence="5" id="KW-1185">Reference proteome</keyword>
<dbReference type="Proteomes" id="UP000199695">
    <property type="component" value="Unassembled WGS sequence"/>
</dbReference>
<evidence type="ECO:0000313" key="5">
    <source>
        <dbReference type="Proteomes" id="UP000199695"/>
    </source>
</evidence>
<dbReference type="EMBL" id="FOCQ01000026">
    <property type="protein sequence ID" value="SEN80458.1"/>
    <property type="molecule type" value="Genomic_DNA"/>
</dbReference>
<accession>A0A1H8HB87</accession>
<gene>
    <name evidence="2" type="ORF">SAMN05444955_113128</name>
    <name evidence="3" type="ORF">SAMN05444955_12331</name>
    <name evidence="4" type="ORF">SAMN05444955_12611</name>
</gene>
<dbReference type="EMBL" id="FOCQ01000013">
    <property type="protein sequence ID" value="SEN53472.1"/>
    <property type="molecule type" value="Genomic_DNA"/>
</dbReference>
<proteinExistence type="predicted"/>
<reference evidence="2 5" key="1">
    <citation type="submission" date="2016-10" db="EMBL/GenBank/DDBJ databases">
        <authorList>
            <person name="de Groot N.N."/>
        </authorList>
    </citation>
    <scope>NUCLEOTIDE SEQUENCE [LARGE SCALE GENOMIC DNA]</scope>
    <source>
        <strain evidence="2 5">DSM 46701</strain>
    </source>
</reference>
<feature type="coiled-coil region" evidence="1">
    <location>
        <begin position="23"/>
        <end position="50"/>
    </location>
</feature>
<organism evidence="2 5">
    <name type="scientific">Lihuaxuella thermophila</name>
    <dbReference type="NCBI Taxonomy" id="1173111"/>
    <lineage>
        <taxon>Bacteria</taxon>
        <taxon>Bacillati</taxon>
        <taxon>Bacillota</taxon>
        <taxon>Bacilli</taxon>
        <taxon>Bacillales</taxon>
        <taxon>Thermoactinomycetaceae</taxon>
        <taxon>Lihuaxuella</taxon>
    </lineage>
</organism>